<name>A0A5D3DC06_CUCMM</name>
<comment type="caution">
    <text evidence="3">The sequence shown here is derived from an EMBL/GenBank/DDBJ whole genome shotgun (WGS) entry which is preliminary data.</text>
</comment>
<organism evidence="3 5">
    <name type="scientific">Cucumis melo var. makuwa</name>
    <name type="common">Oriental melon</name>
    <dbReference type="NCBI Taxonomy" id="1194695"/>
    <lineage>
        <taxon>Eukaryota</taxon>
        <taxon>Viridiplantae</taxon>
        <taxon>Streptophyta</taxon>
        <taxon>Embryophyta</taxon>
        <taxon>Tracheophyta</taxon>
        <taxon>Spermatophyta</taxon>
        <taxon>Magnoliopsida</taxon>
        <taxon>eudicotyledons</taxon>
        <taxon>Gunneridae</taxon>
        <taxon>Pentapetalae</taxon>
        <taxon>rosids</taxon>
        <taxon>fabids</taxon>
        <taxon>Cucurbitales</taxon>
        <taxon>Cucurbitaceae</taxon>
        <taxon>Benincaseae</taxon>
        <taxon>Cucumis</taxon>
    </lineage>
</organism>
<dbReference type="PANTHER" id="PTHR35552">
    <property type="entry name" value="MEDIATOR OF RNA POLYMERASE II TRANSCRIPTION SUBUNIT 8"/>
    <property type="match status" value="1"/>
</dbReference>
<dbReference type="Proteomes" id="UP000321393">
    <property type="component" value="Unassembled WGS sequence"/>
</dbReference>
<dbReference type="GO" id="GO:0016592">
    <property type="term" value="C:mediator complex"/>
    <property type="evidence" value="ECO:0007669"/>
    <property type="project" value="InterPro"/>
</dbReference>
<protein>
    <submittedName>
        <fullName evidence="3">Mediator of RNA polymerase II transcription subunit 8 isoform X2</fullName>
    </submittedName>
</protein>
<proteinExistence type="predicted"/>
<evidence type="ECO:0000313" key="4">
    <source>
        <dbReference type="Proteomes" id="UP000321393"/>
    </source>
</evidence>
<accession>A0A5D3DC06</accession>
<dbReference type="EMBL" id="SSTE01000109">
    <property type="protein sequence ID" value="KAA0068192.1"/>
    <property type="molecule type" value="Genomic_DNA"/>
</dbReference>
<evidence type="ECO:0000256" key="1">
    <source>
        <dbReference type="SAM" id="MobiDB-lite"/>
    </source>
</evidence>
<gene>
    <name evidence="3" type="ORF">E5676_scaffold392G00890</name>
    <name evidence="2" type="ORF">E6C27_scaffold238G001730</name>
</gene>
<reference evidence="4 5" key="1">
    <citation type="submission" date="2019-08" db="EMBL/GenBank/DDBJ databases">
        <title>Draft genome sequences of two oriental melons (Cucumis melo L. var makuwa).</title>
        <authorList>
            <person name="Kwon S.-Y."/>
        </authorList>
    </citation>
    <scope>NUCLEOTIDE SEQUENCE [LARGE SCALE GENOMIC DNA]</scope>
    <source>
        <strain evidence="5">cv. Chang Bougi</strain>
        <strain evidence="4">cv. SW 3</strain>
        <tissue evidence="3">Leaf</tissue>
    </source>
</reference>
<feature type="region of interest" description="Disordered" evidence="1">
    <location>
        <begin position="287"/>
        <end position="308"/>
    </location>
</feature>
<dbReference type="InterPro" id="IPR038795">
    <property type="entry name" value="MED8_plant"/>
</dbReference>
<evidence type="ECO:0000313" key="5">
    <source>
        <dbReference type="Proteomes" id="UP000321947"/>
    </source>
</evidence>
<feature type="compositionally biased region" description="Low complexity" evidence="1">
    <location>
        <begin position="287"/>
        <end position="302"/>
    </location>
</feature>
<dbReference type="OrthoDB" id="1834839at2759"/>
<dbReference type="AlphaFoldDB" id="A0A5D3DC06"/>
<dbReference type="STRING" id="1194695.A0A5D3DC06"/>
<dbReference type="Proteomes" id="UP000321947">
    <property type="component" value="Unassembled WGS sequence"/>
</dbReference>
<evidence type="ECO:0000313" key="3">
    <source>
        <dbReference type="EMBL" id="TYK21114.1"/>
    </source>
</evidence>
<dbReference type="EMBL" id="SSTD01005932">
    <property type="protein sequence ID" value="TYK21114.1"/>
    <property type="molecule type" value="Genomic_DNA"/>
</dbReference>
<dbReference type="PANTHER" id="PTHR35552:SF1">
    <property type="entry name" value="MEDIATOR OF RNA POLYMERASE II TRANSCRIPTION SUBUNIT 8"/>
    <property type="match status" value="1"/>
</dbReference>
<sequence length="337" mass="37892">MLLKLREAIRLFEWCSDQKVNWEKSVLSGVNVPEDVLLQTAARIGCKAENLPIIYLGWGLGLGGIKILNSTLLAKWGWRYSLEDSTFWRKIISRIHGKEAFDWFTVGKSGNSLRIPWVNISRVWKSMEPLALIKLGNGSKISFCADILQKKAPNKCLLPSVCPLCQKLPEGPPLPKKPRLIWLNLSKALLSELWFERNQHIFHGKEKPRLEILLSAKQNAVVAWCSLNKEFGDYSIQNICLNWHGLPGTNLQRNHASQILSDQTCVYSSSVFMGGGSTGGMMPMQQQQQQQQAQLASQGAFGNMPANAQSLQSGMVPLQNMQQTHPNFGQQRQQNQQ</sequence>
<evidence type="ECO:0000313" key="2">
    <source>
        <dbReference type="EMBL" id="KAA0068192.1"/>
    </source>
</evidence>